<evidence type="ECO:0000313" key="1">
    <source>
        <dbReference type="EMBL" id="MCI83405.1"/>
    </source>
</evidence>
<proteinExistence type="predicted"/>
<sequence length="45" mass="5080">AKEALDAHQKNNFESEKLKKWKDALIQVANLPGWKKLIFSVASLA</sequence>
<evidence type="ECO:0000313" key="2">
    <source>
        <dbReference type="Proteomes" id="UP000265520"/>
    </source>
</evidence>
<accession>A0A392V976</accession>
<evidence type="ECO:0008006" key="3">
    <source>
        <dbReference type="Google" id="ProtNLM"/>
    </source>
</evidence>
<dbReference type="Gene3D" id="3.40.50.10140">
    <property type="entry name" value="Toll/interleukin-1 receptor homology (TIR) domain"/>
    <property type="match status" value="1"/>
</dbReference>
<protein>
    <recommendedName>
        <fullName evidence="3">TMV resistance protein N-like</fullName>
    </recommendedName>
</protein>
<dbReference type="Proteomes" id="UP000265520">
    <property type="component" value="Unassembled WGS sequence"/>
</dbReference>
<dbReference type="InterPro" id="IPR035897">
    <property type="entry name" value="Toll_tir_struct_dom_sf"/>
</dbReference>
<comment type="caution">
    <text evidence="1">The sequence shown here is derived from an EMBL/GenBank/DDBJ whole genome shotgun (WGS) entry which is preliminary data.</text>
</comment>
<dbReference type="EMBL" id="LXQA011066338">
    <property type="protein sequence ID" value="MCI83405.1"/>
    <property type="molecule type" value="Genomic_DNA"/>
</dbReference>
<feature type="non-terminal residue" evidence="1">
    <location>
        <position position="1"/>
    </location>
</feature>
<organism evidence="1 2">
    <name type="scientific">Trifolium medium</name>
    <dbReference type="NCBI Taxonomy" id="97028"/>
    <lineage>
        <taxon>Eukaryota</taxon>
        <taxon>Viridiplantae</taxon>
        <taxon>Streptophyta</taxon>
        <taxon>Embryophyta</taxon>
        <taxon>Tracheophyta</taxon>
        <taxon>Spermatophyta</taxon>
        <taxon>Magnoliopsida</taxon>
        <taxon>eudicotyledons</taxon>
        <taxon>Gunneridae</taxon>
        <taxon>Pentapetalae</taxon>
        <taxon>rosids</taxon>
        <taxon>fabids</taxon>
        <taxon>Fabales</taxon>
        <taxon>Fabaceae</taxon>
        <taxon>Papilionoideae</taxon>
        <taxon>50 kb inversion clade</taxon>
        <taxon>NPAAA clade</taxon>
        <taxon>Hologalegina</taxon>
        <taxon>IRL clade</taxon>
        <taxon>Trifolieae</taxon>
        <taxon>Trifolium</taxon>
    </lineage>
</organism>
<keyword evidence="2" id="KW-1185">Reference proteome</keyword>
<reference evidence="1 2" key="1">
    <citation type="journal article" date="2018" name="Front. Plant Sci.">
        <title>Red Clover (Trifolium pratense) and Zigzag Clover (T. medium) - A Picture of Genomic Similarities and Differences.</title>
        <authorList>
            <person name="Dluhosova J."/>
            <person name="Istvanek J."/>
            <person name="Nedelnik J."/>
            <person name="Repkova J."/>
        </authorList>
    </citation>
    <scope>NUCLEOTIDE SEQUENCE [LARGE SCALE GENOMIC DNA]</scope>
    <source>
        <strain evidence="2">cv. 10/8</strain>
        <tissue evidence="1">Leaf</tissue>
    </source>
</reference>
<dbReference type="AlphaFoldDB" id="A0A392V976"/>
<name>A0A392V976_9FABA</name>